<feature type="region of interest" description="Disordered" evidence="1">
    <location>
        <begin position="69"/>
        <end position="94"/>
    </location>
</feature>
<reference evidence="2 3" key="1">
    <citation type="submission" date="2022-07" db="EMBL/GenBank/DDBJ databases">
        <title>Novel species in genus cellulomonas.</title>
        <authorList>
            <person name="Ye L."/>
        </authorList>
    </citation>
    <scope>NUCLEOTIDE SEQUENCE [LARGE SCALE GENOMIC DNA]</scope>
    <source>
        <strain evidence="3">zg-B89</strain>
    </source>
</reference>
<protein>
    <recommendedName>
        <fullName evidence="4">Secreted protein</fullName>
    </recommendedName>
</protein>
<dbReference type="Proteomes" id="UP001316384">
    <property type="component" value="Chromosome"/>
</dbReference>
<keyword evidence="3" id="KW-1185">Reference proteome</keyword>
<evidence type="ECO:0000313" key="3">
    <source>
        <dbReference type="Proteomes" id="UP001316384"/>
    </source>
</evidence>
<dbReference type="RefSeq" id="WP_227578785.1">
    <property type="nucleotide sequence ID" value="NZ_CP101987.1"/>
</dbReference>
<dbReference type="EMBL" id="CP101987">
    <property type="protein sequence ID" value="UUI71623.1"/>
    <property type="molecule type" value="Genomic_DNA"/>
</dbReference>
<gene>
    <name evidence="2" type="ORF">NP048_17820</name>
</gene>
<evidence type="ECO:0008006" key="4">
    <source>
        <dbReference type="Google" id="ProtNLM"/>
    </source>
</evidence>
<sequence>MEWWIVAVAAGVVGAAAAWASHKGWIYLGTKRPPGGGSAALGPLIEVFQPSYSHYQEEKERHHVVVDQNAPPAPDEVDLPRVVAAQDDEGPRER</sequence>
<proteinExistence type="predicted"/>
<organism evidence="2 3">
    <name type="scientific">Cellulomonas xiejunii</name>
    <dbReference type="NCBI Taxonomy" id="2968083"/>
    <lineage>
        <taxon>Bacteria</taxon>
        <taxon>Bacillati</taxon>
        <taxon>Actinomycetota</taxon>
        <taxon>Actinomycetes</taxon>
        <taxon>Micrococcales</taxon>
        <taxon>Cellulomonadaceae</taxon>
        <taxon>Cellulomonas</taxon>
    </lineage>
</organism>
<accession>A0ABY5KP13</accession>
<evidence type="ECO:0000313" key="2">
    <source>
        <dbReference type="EMBL" id="UUI71623.1"/>
    </source>
</evidence>
<name>A0ABY5KP13_9CELL</name>
<evidence type="ECO:0000256" key="1">
    <source>
        <dbReference type="SAM" id="MobiDB-lite"/>
    </source>
</evidence>